<feature type="domain" description="HTH luxR-type" evidence="4">
    <location>
        <begin position="942"/>
        <end position="1007"/>
    </location>
</feature>
<evidence type="ECO:0000256" key="3">
    <source>
        <dbReference type="SAM" id="MobiDB-lite"/>
    </source>
</evidence>
<reference evidence="5 6" key="1">
    <citation type="submission" date="2021-01" db="EMBL/GenBank/DDBJ databases">
        <title>WGS of actinomycetes isolated from Thailand.</title>
        <authorList>
            <person name="Thawai C."/>
        </authorList>
    </citation>
    <scope>NUCLEOTIDE SEQUENCE [LARGE SCALE GENOMIC DNA]</scope>
    <source>
        <strain evidence="5 6">LPG 2</strain>
    </source>
</reference>
<evidence type="ECO:0000313" key="5">
    <source>
        <dbReference type="EMBL" id="MBL1075452.1"/>
    </source>
</evidence>
<evidence type="ECO:0000256" key="2">
    <source>
        <dbReference type="ARBA" id="ARBA00022840"/>
    </source>
</evidence>
<protein>
    <submittedName>
        <fullName evidence="5">AAA family ATPase</fullName>
    </submittedName>
</protein>
<dbReference type="Proteomes" id="UP000602198">
    <property type="component" value="Unassembled WGS sequence"/>
</dbReference>
<gene>
    <name evidence="5" type="ORF">JK358_13715</name>
</gene>
<dbReference type="EMBL" id="JAERRJ010000005">
    <property type="protein sequence ID" value="MBL1075452.1"/>
    <property type="molecule type" value="Genomic_DNA"/>
</dbReference>
<dbReference type="InterPro" id="IPR000792">
    <property type="entry name" value="Tscrpt_reg_LuxR_C"/>
</dbReference>
<accession>A0ABS1M466</accession>
<dbReference type="Pfam" id="PF13191">
    <property type="entry name" value="AAA_16"/>
    <property type="match status" value="1"/>
</dbReference>
<sequence length="1008" mass="106929">MADQKFIGSAAGGADGAEAVLYGRSEELRRITALLETARRGGSGALALIGEPGEGKSVLLDQAAALVDPGWRVLRCAGVESESELPFAGLQSLLHPEMHRLDELPAPHAAALRCAFGLSGGGTTDRFAVGSAAVSLLAEVAAAGPVLCLIDDAQWLDRPSADALLFAAHRLEAESVVLLLTARTEFGTHAMASRRLAPLDEAQARTLLAERFPDLASEVRERVIAEAGGNPLAVLELPRMDPNRHPVGPLPLPERLCAGYRDHIAAQSEAARLALVTVAAEETGDPAVVRRALARLGLGADALAAAENSCMIVVSEQRVVFRHPLKRAAAYQLAPFTQRLAVHAALAETLTDDPDRRAWHLAFSTPTPDESVAAALESAARRATARAACGAAATAFERAAHLSPDRGDRTRRLIHAVEALVTAGRPDQALALADQLPPAADGPGTGDAGCARVRDLRAHIAFERGALATAHELWLTVAAESAVSQPDRAAAALLDAARAAWTRGDLAAAWTAHRRLSELVLDDSWAPLLDAVAGANQLYTKDLESGVALVRSGVAAARWSTDPTTRFLLGLLYSLTADTEDAHDLLAEVAAEYSARGMIGRLPAVHASLGTMHLLIGRFREAEAACLTAVRLAEGTGQPNRILQAESVLAVLAAVQGDTDRCRELADRQRRTAQPEVNTIDAAHCEWALLLLDLAFGRYENAVHRGEALLRSPHRPLGQWPHLLADRVEAALRLRDPARATGPLAALREFAAATRTPWVRGLLLRCEAHFEGDDDRFRQALRIQSGESRWFDHARTQLLYGEWLRRERRHLEARTHLESAARTLDRLGAHPWAARARGELRAAGGDSSSLPSDTGAIISVRARANHAGGQRATGARAVNPAAAQLTSYAPAGRPGQRATVPGAPGASLARPGADHPRPDPAGAAAHPIPAGVGNPAAGSPPGLDPLRLLTPQELQVVRLAARGATNNEIGAQLCLSPKTVGHHLYRAFPKLGVRSRVELARVVADGFR</sequence>
<dbReference type="PANTHER" id="PTHR16305:SF35">
    <property type="entry name" value="TRANSCRIPTIONAL ACTIVATOR DOMAIN"/>
    <property type="match status" value="1"/>
</dbReference>
<evidence type="ECO:0000259" key="4">
    <source>
        <dbReference type="PROSITE" id="PS50043"/>
    </source>
</evidence>
<dbReference type="PROSITE" id="PS00622">
    <property type="entry name" value="HTH_LUXR_1"/>
    <property type="match status" value="1"/>
</dbReference>
<dbReference type="InterPro" id="IPR016032">
    <property type="entry name" value="Sig_transdc_resp-reg_C-effctor"/>
</dbReference>
<dbReference type="PROSITE" id="PS50043">
    <property type="entry name" value="HTH_LUXR_2"/>
    <property type="match status" value="1"/>
</dbReference>
<dbReference type="InterPro" id="IPR027417">
    <property type="entry name" value="P-loop_NTPase"/>
</dbReference>
<dbReference type="Pfam" id="PF00196">
    <property type="entry name" value="GerE"/>
    <property type="match status" value="1"/>
</dbReference>
<comment type="caution">
    <text evidence="5">The sequence shown here is derived from an EMBL/GenBank/DDBJ whole genome shotgun (WGS) entry which is preliminary data.</text>
</comment>
<dbReference type="InterPro" id="IPR041664">
    <property type="entry name" value="AAA_16"/>
</dbReference>
<evidence type="ECO:0000256" key="1">
    <source>
        <dbReference type="ARBA" id="ARBA00022741"/>
    </source>
</evidence>
<dbReference type="Gene3D" id="1.10.10.10">
    <property type="entry name" value="Winged helix-like DNA-binding domain superfamily/Winged helix DNA-binding domain"/>
    <property type="match status" value="1"/>
</dbReference>
<dbReference type="CDD" id="cd06170">
    <property type="entry name" value="LuxR_C_like"/>
    <property type="match status" value="1"/>
</dbReference>
<proteinExistence type="predicted"/>
<dbReference type="RefSeq" id="WP_201947517.1">
    <property type="nucleotide sequence ID" value="NZ_JAERRJ010000005.1"/>
</dbReference>
<dbReference type="InterPro" id="IPR011990">
    <property type="entry name" value="TPR-like_helical_dom_sf"/>
</dbReference>
<dbReference type="SMART" id="SM00421">
    <property type="entry name" value="HTH_LUXR"/>
    <property type="match status" value="1"/>
</dbReference>
<dbReference type="PANTHER" id="PTHR16305">
    <property type="entry name" value="TESTICULAR SOLUBLE ADENYLYL CYCLASE"/>
    <property type="match status" value="1"/>
</dbReference>
<name>A0ABS1M466_9NOCA</name>
<dbReference type="PRINTS" id="PR00038">
    <property type="entry name" value="HTHLUXR"/>
</dbReference>
<organism evidence="5 6">
    <name type="scientific">Nocardia acididurans</name>
    <dbReference type="NCBI Taxonomy" id="2802282"/>
    <lineage>
        <taxon>Bacteria</taxon>
        <taxon>Bacillati</taxon>
        <taxon>Actinomycetota</taxon>
        <taxon>Actinomycetes</taxon>
        <taxon>Mycobacteriales</taxon>
        <taxon>Nocardiaceae</taxon>
        <taxon>Nocardia</taxon>
    </lineage>
</organism>
<keyword evidence="1" id="KW-0547">Nucleotide-binding</keyword>
<dbReference type="SUPFAM" id="SSF52540">
    <property type="entry name" value="P-loop containing nucleoside triphosphate hydrolases"/>
    <property type="match status" value="1"/>
</dbReference>
<dbReference type="Gene3D" id="1.25.40.10">
    <property type="entry name" value="Tetratricopeptide repeat domain"/>
    <property type="match status" value="1"/>
</dbReference>
<keyword evidence="2" id="KW-0067">ATP-binding</keyword>
<keyword evidence="6" id="KW-1185">Reference proteome</keyword>
<dbReference type="SUPFAM" id="SSF48452">
    <property type="entry name" value="TPR-like"/>
    <property type="match status" value="1"/>
</dbReference>
<evidence type="ECO:0000313" key="6">
    <source>
        <dbReference type="Proteomes" id="UP000602198"/>
    </source>
</evidence>
<feature type="compositionally biased region" description="Low complexity" evidence="3">
    <location>
        <begin position="920"/>
        <end position="933"/>
    </location>
</feature>
<feature type="region of interest" description="Disordered" evidence="3">
    <location>
        <begin position="887"/>
        <end position="946"/>
    </location>
</feature>
<dbReference type="InterPro" id="IPR036388">
    <property type="entry name" value="WH-like_DNA-bd_sf"/>
</dbReference>
<dbReference type="SUPFAM" id="SSF46894">
    <property type="entry name" value="C-terminal effector domain of the bipartite response regulators"/>
    <property type="match status" value="1"/>
</dbReference>